<organism evidence="1 2">
    <name type="scientific">Campylobacter pinnipediorum subsp. caledonicus</name>
    <dbReference type="NCBI Taxonomy" id="1874362"/>
    <lineage>
        <taxon>Bacteria</taxon>
        <taxon>Pseudomonadati</taxon>
        <taxon>Campylobacterota</taxon>
        <taxon>Epsilonproteobacteria</taxon>
        <taxon>Campylobacterales</taxon>
        <taxon>Campylobacteraceae</taxon>
        <taxon>Campylobacter</taxon>
    </lineage>
</organism>
<dbReference type="EMBL" id="CP017258">
    <property type="protein sequence ID" value="AQW87191.1"/>
    <property type="molecule type" value="Genomic_DNA"/>
</dbReference>
<dbReference type="GeneID" id="56565982"/>
<reference evidence="2" key="1">
    <citation type="submission" date="2016-09" db="EMBL/GenBank/DDBJ databases">
        <title>Comparative genomics of the Campylobacter concisus group.</title>
        <authorList>
            <person name="Miller W.G."/>
            <person name="Yee E."/>
            <person name="Chapman M.H."/>
            <person name="Huynh S."/>
            <person name="Bono J.L."/>
            <person name="On S.L.W."/>
            <person name="StLeger J."/>
            <person name="Foster G."/>
            <person name="Parker C.T."/>
        </authorList>
    </citation>
    <scope>NUCLEOTIDE SEQUENCE [LARGE SCALE GENOMIC DNA]</scope>
    <source>
        <strain evidence="2">RM18021</strain>
    </source>
</reference>
<accession>A0A1S6U624</accession>
<protein>
    <submittedName>
        <fullName evidence="1">Uncharacterized protein</fullName>
    </submittedName>
</protein>
<gene>
    <name evidence="1" type="ORF">CPIN18021_0345</name>
</gene>
<dbReference type="KEGG" id="cpin:CPIN18020_0344"/>
<dbReference type="Proteomes" id="UP000190868">
    <property type="component" value="Chromosome"/>
</dbReference>
<name>A0A1S6U624_9BACT</name>
<dbReference type="AlphaFoldDB" id="A0A1S6U624"/>
<evidence type="ECO:0000313" key="2">
    <source>
        <dbReference type="Proteomes" id="UP000190868"/>
    </source>
</evidence>
<keyword evidence="2" id="KW-1185">Reference proteome</keyword>
<evidence type="ECO:0000313" key="1">
    <source>
        <dbReference type="EMBL" id="AQW87191.1"/>
    </source>
</evidence>
<sequence length="63" mass="7418">MAEDKELEQEINNAIYDALDKLALEGQIKKDLMEKQAKRQLNSYLKKKEQKKALDKALEKLKR</sequence>
<proteinExistence type="predicted"/>
<dbReference type="RefSeq" id="WP_078422896.1">
    <property type="nucleotide sequence ID" value="NZ_CP017018.1"/>
</dbReference>